<comment type="caution">
    <text evidence="1">The sequence shown here is derived from an EMBL/GenBank/DDBJ whole genome shotgun (WGS) entry which is preliminary data.</text>
</comment>
<sequence length="324" mass="36622">MSAQLRLHETHDRAYRHALGNSDATWRAHRIRRSGRKACLAALLSVAVTWITACAPNGSQTAQGQQESPRHLTIAEREVLARAEKILTRDCMRKEGFSFWVTPELPEPLERRFPYVIDDKQWAAANGYGRGIRERREASARNDPNRRYFDRLSTDRKAAAITALNGPAPEGLEADVPGMGRIRHSDKGCVSHAQRELYTDLPAWYRAKKVTDALDRTARVAVVGDPKLLPATRQWATCMHERGLPYDMPQKTREHFALRPEAGEFATAQAEAECARSTGLAATLRELSRAHRQRMDSRHPTEVKNRALLEHKALSRARDIVRRG</sequence>
<reference evidence="1 2" key="1">
    <citation type="submission" date="2024-10" db="EMBL/GenBank/DDBJ databases">
        <title>The Natural Products Discovery Center: Release of the First 8490 Sequenced Strains for Exploring Actinobacteria Biosynthetic Diversity.</title>
        <authorList>
            <person name="Kalkreuter E."/>
            <person name="Kautsar S.A."/>
            <person name="Yang D."/>
            <person name="Bader C.D."/>
            <person name="Teijaro C.N."/>
            <person name="Fluegel L."/>
            <person name="Davis C.M."/>
            <person name="Simpson J.R."/>
            <person name="Lauterbach L."/>
            <person name="Steele A.D."/>
            <person name="Gui C."/>
            <person name="Meng S."/>
            <person name="Li G."/>
            <person name="Viehrig K."/>
            <person name="Ye F."/>
            <person name="Su P."/>
            <person name="Kiefer A.F."/>
            <person name="Nichols A."/>
            <person name="Cepeda A.J."/>
            <person name="Yan W."/>
            <person name="Fan B."/>
            <person name="Jiang Y."/>
            <person name="Adhikari A."/>
            <person name="Zheng C.-J."/>
            <person name="Schuster L."/>
            <person name="Cowan T.M."/>
            <person name="Smanski M.J."/>
            <person name="Chevrette M.G."/>
            <person name="De Carvalho L.P.S."/>
            <person name="Shen B."/>
        </authorList>
    </citation>
    <scope>NUCLEOTIDE SEQUENCE [LARGE SCALE GENOMIC DNA]</scope>
    <source>
        <strain evidence="1 2">NPDC089932</strain>
    </source>
</reference>
<keyword evidence="2" id="KW-1185">Reference proteome</keyword>
<evidence type="ECO:0000313" key="2">
    <source>
        <dbReference type="Proteomes" id="UP001617511"/>
    </source>
</evidence>
<gene>
    <name evidence="1" type="ORF">ACIP2Z_35985</name>
</gene>
<organism evidence="1 2">
    <name type="scientific">Streptomyces iakyrus</name>
    <dbReference type="NCBI Taxonomy" id="68219"/>
    <lineage>
        <taxon>Bacteria</taxon>
        <taxon>Bacillati</taxon>
        <taxon>Actinomycetota</taxon>
        <taxon>Actinomycetes</taxon>
        <taxon>Kitasatosporales</taxon>
        <taxon>Streptomycetaceae</taxon>
        <taxon>Streptomyces</taxon>
    </lineage>
</organism>
<protein>
    <recommendedName>
        <fullName evidence="3">Secreted protein</fullName>
    </recommendedName>
</protein>
<proteinExistence type="predicted"/>
<dbReference type="EMBL" id="JBIVGG010000018">
    <property type="protein sequence ID" value="MFJ4084335.1"/>
    <property type="molecule type" value="Genomic_DNA"/>
</dbReference>
<evidence type="ECO:0000313" key="1">
    <source>
        <dbReference type="EMBL" id="MFJ4084335.1"/>
    </source>
</evidence>
<dbReference type="RefSeq" id="WP_402075821.1">
    <property type="nucleotide sequence ID" value="NZ_JBIVGG010000018.1"/>
</dbReference>
<accession>A0ABW8FSP3</accession>
<dbReference type="Proteomes" id="UP001617511">
    <property type="component" value="Unassembled WGS sequence"/>
</dbReference>
<evidence type="ECO:0008006" key="3">
    <source>
        <dbReference type="Google" id="ProtNLM"/>
    </source>
</evidence>
<name>A0ABW8FSP3_9ACTN</name>